<dbReference type="Proteomes" id="UP000327085">
    <property type="component" value="Chromosome 1"/>
</dbReference>
<dbReference type="Gene3D" id="3.40.50.10140">
    <property type="entry name" value="Toll/interleukin-1 receptor homology (TIR) domain"/>
    <property type="match status" value="1"/>
</dbReference>
<dbReference type="InterPro" id="IPR035897">
    <property type="entry name" value="Toll_tir_struct_dom_sf"/>
</dbReference>
<name>A0A5E4FER8_PRUDU</name>
<dbReference type="EMBL" id="CABIKO010000078">
    <property type="protein sequence ID" value="VVA24098.1"/>
    <property type="molecule type" value="Genomic_DNA"/>
</dbReference>
<dbReference type="PANTHER" id="PTHR11017">
    <property type="entry name" value="LEUCINE-RICH REPEAT-CONTAINING PROTEIN"/>
    <property type="match status" value="1"/>
</dbReference>
<evidence type="ECO:0000313" key="2">
    <source>
        <dbReference type="EMBL" id="VVA24098.1"/>
    </source>
</evidence>
<dbReference type="SUPFAM" id="SSF52540">
    <property type="entry name" value="P-loop containing nucleoside triphosphate hydrolases"/>
    <property type="match status" value="1"/>
</dbReference>
<feature type="domain" description="NB-ARC" evidence="1">
    <location>
        <begin position="75"/>
        <end position="125"/>
    </location>
</feature>
<reference evidence="3" key="1">
    <citation type="journal article" date="2020" name="Plant J.">
        <title>Transposons played a major role in the diversification between the closely related almond and peach genomes: results from the almond genome sequence.</title>
        <authorList>
            <person name="Alioto T."/>
            <person name="Alexiou K.G."/>
            <person name="Bardil A."/>
            <person name="Barteri F."/>
            <person name="Castanera R."/>
            <person name="Cruz F."/>
            <person name="Dhingra A."/>
            <person name="Duval H."/>
            <person name="Fernandez I Marti A."/>
            <person name="Frias L."/>
            <person name="Galan B."/>
            <person name="Garcia J.L."/>
            <person name="Howad W."/>
            <person name="Gomez-Garrido J."/>
            <person name="Gut M."/>
            <person name="Julca I."/>
            <person name="Morata J."/>
            <person name="Puigdomenech P."/>
            <person name="Ribeca P."/>
            <person name="Rubio Cabetas M.J."/>
            <person name="Vlasova A."/>
            <person name="Wirthensohn M."/>
            <person name="Garcia-Mas J."/>
            <person name="Gabaldon T."/>
            <person name="Casacuberta J.M."/>
            <person name="Arus P."/>
        </authorList>
    </citation>
    <scope>NUCLEOTIDE SEQUENCE [LARGE SCALE GENOMIC DNA]</scope>
    <source>
        <strain evidence="3">cv. Texas</strain>
    </source>
</reference>
<proteinExistence type="predicted"/>
<protein>
    <submittedName>
        <fullName evidence="2">PREDICTED: TMV resistance</fullName>
    </submittedName>
</protein>
<evidence type="ECO:0000259" key="1">
    <source>
        <dbReference type="Pfam" id="PF00931"/>
    </source>
</evidence>
<dbReference type="OMA" id="GWCFLAN"/>
<accession>A0A5E4FER8</accession>
<sequence>MKNQRRIALTKVNRWREALSQAANLSGFTLLDENQSEYKFIQNIIEEISKHVLNRACLEVAEHPVGMQAQVQGMNKLLDLGENDVRMVGVWGTGGIGKTTIAKAVYNSIAHKFEGWCFLANVRECSTSHGGLAKLQKTLLFEILRGKKLKVTNVDKGVAKI</sequence>
<dbReference type="AlphaFoldDB" id="A0A5E4FER8"/>
<evidence type="ECO:0000313" key="3">
    <source>
        <dbReference type="Proteomes" id="UP000327085"/>
    </source>
</evidence>
<dbReference type="GO" id="GO:0043531">
    <property type="term" value="F:ADP binding"/>
    <property type="evidence" value="ECO:0007669"/>
    <property type="project" value="InterPro"/>
</dbReference>
<dbReference type="InterPro" id="IPR002182">
    <property type="entry name" value="NB-ARC"/>
</dbReference>
<dbReference type="Gramene" id="VVA24098">
    <property type="protein sequence ID" value="VVA24098"/>
    <property type="gene ID" value="Prudul26B018141"/>
</dbReference>
<dbReference type="GO" id="GO:0006952">
    <property type="term" value="P:defense response"/>
    <property type="evidence" value="ECO:0007669"/>
    <property type="project" value="InterPro"/>
</dbReference>
<dbReference type="InterPro" id="IPR044974">
    <property type="entry name" value="Disease_R_plants"/>
</dbReference>
<dbReference type="InterPro" id="IPR027417">
    <property type="entry name" value="P-loop_NTPase"/>
</dbReference>
<gene>
    <name evidence="2" type="ORF">ALMOND_2B018141</name>
</gene>
<dbReference type="Pfam" id="PF00931">
    <property type="entry name" value="NB-ARC"/>
    <property type="match status" value="1"/>
</dbReference>
<organism evidence="2 3">
    <name type="scientific">Prunus dulcis</name>
    <name type="common">Almond</name>
    <name type="synonym">Amygdalus dulcis</name>
    <dbReference type="NCBI Taxonomy" id="3755"/>
    <lineage>
        <taxon>Eukaryota</taxon>
        <taxon>Viridiplantae</taxon>
        <taxon>Streptophyta</taxon>
        <taxon>Embryophyta</taxon>
        <taxon>Tracheophyta</taxon>
        <taxon>Spermatophyta</taxon>
        <taxon>Magnoliopsida</taxon>
        <taxon>eudicotyledons</taxon>
        <taxon>Gunneridae</taxon>
        <taxon>Pentapetalae</taxon>
        <taxon>rosids</taxon>
        <taxon>fabids</taxon>
        <taxon>Rosales</taxon>
        <taxon>Rosaceae</taxon>
        <taxon>Amygdaloideae</taxon>
        <taxon>Amygdaleae</taxon>
        <taxon>Prunus</taxon>
    </lineage>
</organism>
<dbReference type="InParanoid" id="A0A5E4FER8"/>
<dbReference type="Gene3D" id="3.40.50.300">
    <property type="entry name" value="P-loop containing nucleotide triphosphate hydrolases"/>
    <property type="match status" value="1"/>
</dbReference>
<dbReference type="PANTHER" id="PTHR11017:SF578">
    <property type="entry name" value="ADP-RIBOSYL CYCLASE_CYCLIC ADP-RIBOSE HYDROLASE"/>
    <property type="match status" value="1"/>
</dbReference>